<feature type="domain" description="Radical SAM core" evidence="17">
    <location>
        <begin position="113"/>
        <end position="342"/>
    </location>
</feature>
<keyword evidence="8" id="KW-0949">S-adenosyl-L-methionine</keyword>
<feature type="domain" description="MTTase N-terminal" evidence="16">
    <location>
        <begin position="7"/>
        <end position="108"/>
    </location>
</feature>
<dbReference type="FunFam" id="3.80.30.20:FF:000002">
    <property type="entry name" value="threonylcarbamoyladenosine tRNA methylthiotransferase isoform X2"/>
    <property type="match status" value="1"/>
</dbReference>
<protein>
    <recommendedName>
        <fullName evidence="5">Probable threonylcarbamoyladenosine tRNA methylthiotransferase</fullName>
        <ecNumber evidence="4">2.8.4.5</ecNumber>
    </recommendedName>
    <alternativeName>
        <fullName evidence="13">tRNA-t(6)A37 methylthiotransferase</fullName>
    </alternativeName>
</protein>
<dbReference type="InterPro" id="IPR006638">
    <property type="entry name" value="Elp3/MiaA/NifB-like_rSAM"/>
</dbReference>
<evidence type="ECO:0000313" key="19">
    <source>
        <dbReference type="Proteomes" id="UP000570823"/>
    </source>
</evidence>
<comment type="similarity">
    <text evidence="3">Belongs to the methylthiotransferase family. CDKAL1 subfamily.</text>
</comment>
<evidence type="ECO:0000256" key="6">
    <source>
        <dbReference type="ARBA" id="ARBA00022485"/>
    </source>
</evidence>
<evidence type="ECO:0000256" key="4">
    <source>
        <dbReference type="ARBA" id="ARBA00013273"/>
    </source>
</evidence>
<evidence type="ECO:0000259" key="17">
    <source>
        <dbReference type="PROSITE" id="PS51918"/>
    </source>
</evidence>
<keyword evidence="11" id="KW-0408">Iron</keyword>
<proteinExistence type="inferred from homology"/>
<dbReference type="Gene3D" id="3.40.50.12160">
    <property type="entry name" value="Methylthiotransferase, N-terminal domain"/>
    <property type="match status" value="1"/>
</dbReference>
<keyword evidence="7 18" id="KW-0808">Transferase</keyword>
<dbReference type="EC" id="2.8.4.5" evidence="4"/>
<dbReference type="Pfam" id="PF00919">
    <property type="entry name" value="UPF0004"/>
    <property type="match status" value="1"/>
</dbReference>
<dbReference type="SMART" id="SM00729">
    <property type="entry name" value="Elp3"/>
    <property type="match status" value="1"/>
</dbReference>
<dbReference type="EMBL" id="JABXWR010000001">
    <property type="protein sequence ID" value="NVO66273.1"/>
    <property type="molecule type" value="Genomic_DNA"/>
</dbReference>
<reference evidence="18 19" key="1">
    <citation type="submission" date="2020-06" db="EMBL/GenBank/DDBJ databases">
        <title>Methanofollis fontis sp. nov., a methanogen isolated from marine sediments near a cold seep at Four-Way Closure Ridge offshore southwestern Taiwan.</title>
        <authorList>
            <person name="Chen S.-C."/>
            <person name="Teng N.-H."/>
            <person name="Lin Y.-S."/>
            <person name="Lai M.-C."/>
            <person name="Chen H.-H."/>
            <person name="Wang C.-C."/>
        </authorList>
    </citation>
    <scope>NUCLEOTIDE SEQUENCE [LARGE SCALE GENOMIC DNA]</scope>
    <source>
        <strain evidence="18 19">DSM 2702</strain>
    </source>
</reference>
<dbReference type="Pfam" id="PF01938">
    <property type="entry name" value="TRAM"/>
    <property type="match status" value="1"/>
</dbReference>
<comment type="caution">
    <text evidence="18">The sequence shown here is derived from an EMBL/GenBank/DDBJ whole genome shotgun (WGS) entry which is preliminary data.</text>
</comment>
<evidence type="ECO:0000256" key="14">
    <source>
        <dbReference type="ARBA" id="ARBA00051661"/>
    </source>
</evidence>
<dbReference type="OrthoDB" id="372134at2157"/>
<evidence type="ECO:0000256" key="8">
    <source>
        <dbReference type="ARBA" id="ARBA00022691"/>
    </source>
</evidence>
<comment type="function">
    <text evidence="2">Catalyzes the methylthiolation of N6-threonylcarbamoyladenosine (t(6)A), leading to the formation of 2-methylthio-N6-threonylcarbamoyladenosine (ms(2)t(6)A) at position 37 in tRNAs that read codons beginning with adenine.</text>
</comment>
<dbReference type="SUPFAM" id="SSF102114">
    <property type="entry name" value="Radical SAM enzymes"/>
    <property type="match status" value="1"/>
</dbReference>
<evidence type="ECO:0000256" key="13">
    <source>
        <dbReference type="ARBA" id="ARBA00031213"/>
    </source>
</evidence>
<keyword evidence="19" id="KW-1185">Reference proteome</keyword>
<dbReference type="GO" id="GO:0035598">
    <property type="term" value="F:tRNA (N(6)-L-threonylcarbamoyladenosine(37)-C(2))-methylthiotransferase activity"/>
    <property type="evidence" value="ECO:0007669"/>
    <property type="project" value="UniProtKB-EC"/>
</dbReference>
<dbReference type="AlphaFoldDB" id="A0A7K4HLY6"/>
<name>A0A7K4HLY6_9EURY</name>
<comment type="catalytic activity">
    <reaction evidence="14">
        <text>N(6)-L-threonylcarbamoyladenosine(37) in tRNA + (sulfur carrier)-SH + AH2 + 2 S-adenosyl-L-methionine = 2-methylsulfanyl-N(6)-L-threonylcarbamoyladenosine(37) in tRNA + (sulfur carrier)-H + 5'-deoxyadenosine + L-methionine + A + S-adenosyl-L-homocysteine + 2 H(+)</text>
        <dbReference type="Rhea" id="RHEA:37075"/>
        <dbReference type="Rhea" id="RHEA-COMP:10163"/>
        <dbReference type="Rhea" id="RHEA-COMP:11092"/>
        <dbReference type="Rhea" id="RHEA-COMP:14737"/>
        <dbReference type="Rhea" id="RHEA-COMP:14739"/>
        <dbReference type="ChEBI" id="CHEBI:13193"/>
        <dbReference type="ChEBI" id="CHEBI:15378"/>
        <dbReference type="ChEBI" id="CHEBI:17319"/>
        <dbReference type="ChEBI" id="CHEBI:17499"/>
        <dbReference type="ChEBI" id="CHEBI:29917"/>
        <dbReference type="ChEBI" id="CHEBI:57844"/>
        <dbReference type="ChEBI" id="CHEBI:57856"/>
        <dbReference type="ChEBI" id="CHEBI:59789"/>
        <dbReference type="ChEBI" id="CHEBI:64428"/>
        <dbReference type="ChEBI" id="CHEBI:74418"/>
        <dbReference type="ChEBI" id="CHEBI:74420"/>
        <dbReference type="EC" id="2.8.4.5"/>
    </reaction>
</comment>
<evidence type="ECO:0000256" key="11">
    <source>
        <dbReference type="ARBA" id="ARBA00023004"/>
    </source>
</evidence>
<dbReference type="RefSeq" id="WP_176787982.1">
    <property type="nucleotide sequence ID" value="NZ_JABXWR010000001.1"/>
</dbReference>
<dbReference type="SFLD" id="SFLDS00029">
    <property type="entry name" value="Radical_SAM"/>
    <property type="match status" value="1"/>
</dbReference>
<evidence type="ECO:0000256" key="10">
    <source>
        <dbReference type="ARBA" id="ARBA00022723"/>
    </source>
</evidence>
<keyword evidence="12" id="KW-0411">Iron-sulfur</keyword>
<dbReference type="CDD" id="cd01335">
    <property type="entry name" value="Radical_SAM"/>
    <property type="match status" value="1"/>
</dbReference>
<keyword evidence="10" id="KW-0479">Metal-binding</keyword>
<evidence type="ECO:0000256" key="3">
    <source>
        <dbReference type="ARBA" id="ARBA00008616"/>
    </source>
</evidence>
<dbReference type="InterPro" id="IPR023404">
    <property type="entry name" value="rSAM_horseshoe"/>
</dbReference>
<accession>A0A7K4HLY6</accession>
<evidence type="ECO:0000256" key="12">
    <source>
        <dbReference type="ARBA" id="ARBA00023014"/>
    </source>
</evidence>
<evidence type="ECO:0000259" key="16">
    <source>
        <dbReference type="PROSITE" id="PS51449"/>
    </source>
</evidence>
<evidence type="ECO:0000256" key="2">
    <source>
        <dbReference type="ARBA" id="ARBA00002399"/>
    </source>
</evidence>
<dbReference type="Pfam" id="PF04055">
    <property type="entry name" value="Radical_SAM"/>
    <property type="match status" value="1"/>
</dbReference>
<evidence type="ECO:0000256" key="7">
    <source>
        <dbReference type="ARBA" id="ARBA00022679"/>
    </source>
</evidence>
<dbReference type="Gene3D" id="3.80.30.20">
    <property type="entry name" value="tm_1862 like domain"/>
    <property type="match status" value="1"/>
</dbReference>
<sequence>MEGLRERRVYIETYGCTYNHADTRKLALILEGQGCRIVAGPDEADAVVINTCTVIGKTERHMLRRIRAFADRDLYVTGCMPVVQAVEILAAAPSARLLLPEEISERFCGACTGVVGGAGIVQVAAGCAGRCAYCITRAARGPLRSRPKEEICREVEALVGMGAYEVQVTGQDVSAWGMDLGERLPALIDAVSGLPGDFLLRLGMMNPATAQGIAVPLAHLLGEAKVFSFLHLPVQSGSEAVLAEMNRGYTAGEFEAMVAAFRKACPEVRICTDFIVGYPTETEEDFAESMALLRAIRPEKVNVTRYSPRPGTPAAALKTMPERIAKDRSRILDAAAKEIYREQNAALVGERVEAVVTGRKKEGSVVARDRAYREIVVPGNFLPGERLNVRITGNRTVYLTGRATSSNTGTANR</sequence>
<evidence type="ECO:0000259" key="15">
    <source>
        <dbReference type="PROSITE" id="PS50926"/>
    </source>
</evidence>
<gene>
    <name evidence="18" type="ORF">HWN36_02860</name>
</gene>
<evidence type="ECO:0000313" key="18">
    <source>
        <dbReference type="EMBL" id="NVO66273.1"/>
    </source>
</evidence>
<dbReference type="NCBIfam" id="TIGR00089">
    <property type="entry name" value="MiaB/RimO family radical SAM methylthiotransferase"/>
    <property type="match status" value="1"/>
</dbReference>
<evidence type="ECO:0000256" key="1">
    <source>
        <dbReference type="ARBA" id="ARBA00001966"/>
    </source>
</evidence>
<dbReference type="InterPro" id="IPR020612">
    <property type="entry name" value="Methylthiotransferase_CS"/>
</dbReference>
<dbReference type="InterPro" id="IPR002792">
    <property type="entry name" value="TRAM_dom"/>
</dbReference>
<dbReference type="PANTHER" id="PTHR11918:SF45">
    <property type="entry name" value="THREONYLCARBAMOYLADENOSINE TRNA METHYLTHIOTRANSFERASE"/>
    <property type="match status" value="1"/>
</dbReference>
<dbReference type="GO" id="GO:0051539">
    <property type="term" value="F:4 iron, 4 sulfur cluster binding"/>
    <property type="evidence" value="ECO:0007669"/>
    <property type="project" value="UniProtKB-KW"/>
</dbReference>
<dbReference type="InterPro" id="IPR058240">
    <property type="entry name" value="rSAM_sf"/>
</dbReference>
<dbReference type="SFLD" id="SFLDG01082">
    <property type="entry name" value="B12-binding_domain_containing"/>
    <property type="match status" value="1"/>
</dbReference>
<dbReference type="InterPro" id="IPR038135">
    <property type="entry name" value="Methylthiotransferase_N_sf"/>
</dbReference>
<keyword evidence="6" id="KW-0004">4Fe-4S</keyword>
<dbReference type="GO" id="GO:0046872">
    <property type="term" value="F:metal ion binding"/>
    <property type="evidence" value="ECO:0007669"/>
    <property type="project" value="UniProtKB-KW"/>
</dbReference>
<organism evidence="18 19">
    <name type="scientific">Methanofollis tationis</name>
    <dbReference type="NCBI Taxonomy" id="81417"/>
    <lineage>
        <taxon>Archaea</taxon>
        <taxon>Methanobacteriati</taxon>
        <taxon>Methanobacteriota</taxon>
        <taxon>Stenosarchaea group</taxon>
        <taxon>Methanomicrobia</taxon>
        <taxon>Methanomicrobiales</taxon>
        <taxon>Methanomicrobiaceae</taxon>
        <taxon>Methanofollis</taxon>
    </lineage>
</organism>
<dbReference type="PROSITE" id="PS51918">
    <property type="entry name" value="RADICAL_SAM"/>
    <property type="match status" value="1"/>
</dbReference>
<comment type="cofactor">
    <cofactor evidence="1">
        <name>[4Fe-4S] cluster</name>
        <dbReference type="ChEBI" id="CHEBI:49883"/>
    </cofactor>
</comment>
<dbReference type="Proteomes" id="UP000570823">
    <property type="component" value="Unassembled WGS sequence"/>
</dbReference>
<evidence type="ECO:0000256" key="5">
    <source>
        <dbReference type="ARBA" id="ARBA00021508"/>
    </source>
</evidence>
<feature type="domain" description="TRAM" evidence="15">
    <location>
        <begin position="345"/>
        <end position="405"/>
    </location>
</feature>
<keyword evidence="9" id="KW-0819">tRNA processing</keyword>
<dbReference type="InterPro" id="IPR013848">
    <property type="entry name" value="Methylthiotransferase_N"/>
</dbReference>
<evidence type="ECO:0000256" key="9">
    <source>
        <dbReference type="ARBA" id="ARBA00022694"/>
    </source>
</evidence>
<dbReference type="PROSITE" id="PS01278">
    <property type="entry name" value="MTTASE_RADICAL"/>
    <property type="match status" value="1"/>
</dbReference>
<dbReference type="InterPro" id="IPR007197">
    <property type="entry name" value="rSAM"/>
</dbReference>
<dbReference type="PANTHER" id="PTHR11918">
    <property type="entry name" value="RADICAL SAM PROTEINS"/>
    <property type="match status" value="1"/>
</dbReference>
<dbReference type="PROSITE" id="PS51449">
    <property type="entry name" value="MTTASE_N"/>
    <property type="match status" value="1"/>
</dbReference>
<dbReference type="InterPro" id="IPR005839">
    <property type="entry name" value="Methylthiotransferase"/>
</dbReference>
<dbReference type="PROSITE" id="PS50926">
    <property type="entry name" value="TRAM"/>
    <property type="match status" value="1"/>
</dbReference>